<protein>
    <submittedName>
        <fullName evidence="2">(spotted green pufferfish) hypothetical protein</fullName>
    </submittedName>
</protein>
<proteinExistence type="predicted"/>
<gene>
    <name evidence="2" type="ORF">GSTENG00036793001</name>
</gene>
<reference evidence="2" key="2">
    <citation type="submission" date="2004-02" db="EMBL/GenBank/DDBJ databases">
        <authorList>
            <consortium name="Genoscope"/>
            <consortium name="Whitehead Institute Centre for Genome Research"/>
        </authorList>
    </citation>
    <scope>NUCLEOTIDE SEQUENCE</scope>
</reference>
<name>Q4RCP2_TETNG</name>
<feature type="region of interest" description="Disordered" evidence="1">
    <location>
        <begin position="1"/>
        <end position="30"/>
    </location>
</feature>
<organism evidence="2">
    <name type="scientific">Tetraodon nigroviridis</name>
    <name type="common">Spotted green pufferfish</name>
    <name type="synonym">Chelonodon nigroviridis</name>
    <dbReference type="NCBI Taxonomy" id="99883"/>
    <lineage>
        <taxon>Eukaryota</taxon>
        <taxon>Metazoa</taxon>
        <taxon>Chordata</taxon>
        <taxon>Craniata</taxon>
        <taxon>Vertebrata</taxon>
        <taxon>Euteleostomi</taxon>
        <taxon>Actinopterygii</taxon>
        <taxon>Neopterygii</taxon>
        <taxon>Teleostei</taxon>
        <taxon>Neoteleostei</taxon>
        <taxon>Acanthomorphata</taxon>
        <taxon>Eupercaria</taxon>
        <taxon>Tetraodontiformes</taxon>
        <taxon>Tetradontoidea</taxon>
        <taxon>Tetraodontidae</taxon>
        <taxon>Tetraodon</taxon>
    </lineage>
</organism>
<comment type="caution">
    <text evidence="2">The sequence shown here is derived from an EMBL/GenBank/DDBJ whole genome shotgun (WGS) entry which is preliminary data.</text>
</comment>
<reference evidence="2" key="1">
    <citation type="journal article" date="2004" name="Nature">
        <title>Genome duplication in the teleost fish Tetraodon nigroviridis reveals the early vertebrate proto-karyotype.</title>
        <authorList>
            <person name="Jaillon O."/>
            <person name="Aury J.-M."/>
            <person name="Brunet F."/>
            <person name="Petit J.-L."/>
            <person name="Stange-Thomann N."/>
            <person name="Mauceli E."/>
            <person name="Bouneau L."/>
            <person name="Fischer C."/>
            <person name="Ozouf-Costaz C."/>
            <person name="Bernot A."/>
            <person name="Nicaud S."/>
            <person name="Jaffe D."/>
            <person name="Fisher S."/>
            <person name="Lutfalla G."/>
            <person name="Dossat C."/>
            <person name="Segurens B."/>
            <person name="Dasilva C."/>
            <person name="Salanoubat M."/>
            <person name="Levy M."/>
            <person name="Boudet N."/>
            <person name="Castellano S."/>
            <person name="Anthouard V."/>
            <person name="Jubin C."/>
            <person name="Castelli V."/>
            <person name="Katinka M."/>
            <person name="Vacherie B."/>
            <person name="Biemont C."/>
            <person name="Skalli Z."/>
            <person name="Cattolico L."/>
            <person name="Poulain J."/>
            <person name="De Berardinis V."/>
            <person name="Cruaud C."/>
            <person name="Duprat S."/>
            <person name="Brottier P."/>
            <person name="Coutanceau J.-P."/>
            <person name="Gouzy J."/>
            <person name="Parra G."/>
            <person name="Lardier G."/>
            <person name="Chapple C."/>
            <person name="McKernan K.J."/>
            <person name="McEwan P."/>
            <person name="Bosak S."/>
            <person name="Kellis M."/>
            <person name="Volff J.-N."/>
            <person name="Guigo R."/>
            <person name="Zody M.C."/>
            <person name="Mesirov J."/>
            <person name="Lindblad-Toh K."/>
            <person name="Birren B."/>
            <person name="Nusbaum C."/>
            <person name="Kahn D."/>
            <person name="Robinson-Rechavi M."/>
            <person name="Laudet V."/>
            <person name="Schachter V."/>
            <person name="Quetier F."/>
            <person name="Saurin W."/>
            <person name="Scarpelli C."/>
            <person name="Wincker P."/>
            <person name="Lander E.S."/>
            <person name="Weissenbach J."/>
            <person name="Roest Crollius H."/>
        </authorList>
    </citation>
    <scope>NUCLEOTIDE SEQUENCE [LARGE SCALE GENOMIC DNA]</scope>
</reference>
<dbReference type="OrthoDB" id="262547at2759"/>
<feature type="non-terminal residue" evidence="2">
    <location>
        <position position="1"/>
    </location>
</feature>
<feature type="non-terminal residue" evidence="2">
    <location>
        <position position="65"/>
    </location>
</feature>
<sequence length="65" mass="7182">DKIENGDVYQRRRGTHLGISNGQEAGSKQVEEIGRKGSSWRRILLLILAITIHNIPGLSKLLGFA</sequence>
<accession>Q4RCP2</accession>
<dbReference type="KEGG" id="tng:GSTEN00036793G001"/>
<dbReference type="AlphaFoldDB" id="Q4RCP2"/>
<evidence type="ECO:0000313" key="2">
    <source>
        <dbReference type="EMBL" id="CAG13841.1"/>
    </source>
</evidence>
<evidence type="ECO:0000256" key="1">
    <source>
        <dbReference type="SAM" id="MobiDB-lite"/>
    </source>
</evidence>
<dbReference type="EMBL" id="CAAE01018376">
    <property type="protein sequence ID" value="CAG13841.1"/>
    <property type="molecule type" value="Genomic_DNA"/>
</dbReference>